<sequence length="519" mass="59890">MVKMAKEFFDQPIEEKKVKRDEGNYPRLVPARDNPDCQELRNISNRWPQYSAEFRRISREACQEYSREVKKLRLLELASLSLGLPANRLNGCFIDQTSLRRINHYPPCPNTYLALRAGRHKDFSASSVNTQDDVGGLEIRRKSDGEWIPVKPILDALFVNACDIIQSLKLVAMGEIDPAFIQETEYRPSFKTIEADEEIPLIDLSVSTPGDTKEIVSKIGEACKKWGFFQVINHGVPLELRQKIEQVAKEFFHQPMEEKLKVKRDEVNPMGYHDGEHTKNVRDWKEVFDFLVVDPTLIPASDDPDDKELRALTNQWPHKPSELRELCQEYARQVEKLAFKLLEIISLSIGLPADRLNACFKDQISFARFNHYPPCPAPHLALGVGRHKDGGALTILSQDDVGGLQIGRRSDGEWIPVKPIPDAFIINIGNCMQVWSNDLYWSAEHRVVVNSQRERLSIPFFFFPSHYVDIKPLDELINEQNPAKYKEFNWGKFFASRNRSDYKKRERENIQIDHFKASE</sequence>
<evidence type="ECO:0000256" key="2">
    <source>
        <dbReference type="ARBA" id="ARBA00022723"/>
    </source>
</evidence>
<dbReference type="Pfam" id="PF03171">
    <property type="entry name" value="2OG-FeII_Oxy"/>
    <property type="match status" value="2"/>
</dbReference>
<reference evidence="6 7" key="1">
    <citation type="submission" date="2020-10" db="EMBL/GenBank/DDBJ databases">
        <title>Plant Genome Project.</title>
        <authorList>
            <person name="Zhang R.-G."/>
        </authorList>
    </citation>
    <scope>NUCLEOTIDE SEQUENCE [LARGE SCALE GENOMIC DNA]</scope>
    <source>
        <strain evidence="6">FAFU-HL-1</strain>
        <tissue evidence="6">Leaf</tissue>
    </source>
</reference>
<feature type="domain" description="Fe2OG dioxygenase" evidence="5">
    <location>
        <begin position="95"/>
        <end position="255"/>
    </location>
</feature>
<dbReference type="Proteomes" id="UP000657918">
    <property type="component" value="Unassembled WGS sequence"/>
</dbReference>
<dbReference type="FunFam" id="2.60.120.330:FF:000012">
    <property type="entry name" value="Gibberellin 20 oxidase 1"/>
    <property type="match status" value="1"/>
</dbReference>
<dbReference type="InterPro" id="IPR026992">
    <property type="entry name" value="DIOX_N"/>
</dbReference>
<comment type="caution">
    <text evidence="6">The sequence shown here is derived from an EMBL/GenBank/DDBJ whole genome shotgun (WGS) entry which is preliminary data.</text>
</comment>
<dbReference type="GO" id="GO:0031418">
    <property type="term" value="F:L-ascorbic acid binding"/>
    <property type="evidence" value="ECO:0007669"/>
    <property type="project" value="UniProtKB-KW"/>
</dbReference>
<dbReference type="Pfam" id="PF14226">
    <property type="entry name" value="DIOX_N"/>
    <property type="match status" value="1"/>
</dbReference>
<dbReference type="Gene3D" id="2.60.120.330">
    <property type="entry name" value="B-lactam Antibiotic, Isopenicillin N Synthase, Chain"/>
    <property type="match status" value="2"/>
</dbReference>
<evidence type="ECO:0000256" key="4">
    <source>
        <dbReference type="ARBA" id="ARBA00023004"/>
    </source>
</evidence>
<proteinExistence type="inferred from homology"/>
<dbReference type="InterPro" id="IPR050295">
    <property type="entry name" value="Plant_2OG-oxidoreductases"/>
</dbReference>
<dbReference type="SUPFAM" id="SSF51197">
    <property type="entry name" value="Clavaminate synthase-like"/>
    <property type="match status" value="2"/>
</dbReference>
<organism evidence="6 7">
    <name type="scientific">Salix dunnii</name>
    <dbReference type="NCBI Taxonomy" id="1413687"/>
    <lineage>
        <taxon>Eukaryota</taxon>
        <taxon>Viridiplantae</taxon>
        <taxon>Streptophyta</taxon>
        <taxon>Embryophyta</taxon>
        <taxon>Tracheophyta</taxon>
        <taxon>Spermatophyta</taxon>
        <taxon>Magnoliopsida</taxon>
        <taxon>eudicotyledons</taxon>
        <taxon>Gunneridae</taxon>
        <taxon>Pentapetalae</taxon>
        <taxon>rosids</taxon>
        <taxon>fabids</taxon>
        <taxon>Malpighiales</taxon>
        <taxon>Salicaceae</taxon>
        <taxon>Saliceae</taxon>
        <taxon>Salix</taxon>
    </lineage>
</organism>
<dbReference type="AlphaFoldDB" id="A0A835JWE4"/>
<keyword evidence="2" id="KW-0479">Metal-binding</keyword>
<feature type="domain" description="Fe2OG dioxygenase" evidence="5">
    <location>
        <begin position="363"/>
        <end position="464"/>
    </location>
</feature>
<evidence type="ECO:0000259" key="5">
    <source>
        <dbReference type="PROSITE" id="PS51471"/>
    </source>
</evidence>
<dbReference type="InterPro" id="IPR027443">
    <property type="entry name" value="IPNS-like_sf"/>
</dbReference>
<evidence type="ECO:0000313" key="6">
    <source>
        <dbReference type="EMBL" id="KAF9675946.1"/>
    </source>
</evidence>
<comment type="similarity">
    <text evidence="1">Belongs to the iron/ascorbate-dependent oxidoreductase family.</text>
</comment>
<accession>A0A835JWE4</accession>
<keyword evidence="7" id="KW-1185">Reference proteome</keyword>
<dbReference type="OrthoDB" id="288590at2759"/>
<dbReference type="PANTHER" id="PTHR47991">
    <property type="entry name" value="OXOGLUTARATE/IRON-DEPENDENT DIOXYGENASE"/>
    <property type="match status" value="1"/>
</dbReference>
<keyword evidence="4" id="KW-0408">Iron</keyword>
<evidence type="ECO:0000256" key="3">
    <source>
        <dbReference type="ARBA" id="ARBA00022896"/>
    </source>
</evidence>
<name>A0A835JWE4_9ROSI</name>
<protein>
    <recommendedName>
        <fullName evidence="5">Fe2OG dioxygenase domain-containing protein</fullName>
    </recommendedName>
</protein>
<evidence type="ECO:0000313" key="7">
    <source>
        <dbReference type="Proteomes" id="UP000657918"/>
    </source>
</evidence>
<dbReference type="InterPro" id="IPR044861">
    <property type="entry name" value="IPNS-like_FE2OG_OXY"/>
</dbReference>
<dbReference type="PROSITE" id="PS51471">
    <property type="entry name" value="FE2OG_OXY"/>
    <property type="match status" value="2"/>
</dbReference>
<gene>
    <name evidence="6" type="ORF">SADUNF_Sadunf09G0086900</name>
</gene>
<dbReference type="PRINTS" id="PR00682">
    <property type="entry name" value="IPNSYNTHASE"/>
</dbReference>
<dbReference type="InterPro" id="IPR005123">
    <property type="entry name" value="Oxoglu/Fe-dep_dioxygenase_dom"/>
</dbReference>
<dbReference type="EMBL" id="JADGMS010000009">
    <property type="protein sequence ID" value="KAF9675946.1"/>
    <property type="molecule type" value="Genomic_DNA"/>
</dbReference>
<evidence type="ECO:0000256" key="1">
    <source>
        <dbReference type="ARBA" id="ARBA00008056"/>
    </source>
</evidence>
<keyword evidence="3" id="KW-0847">Vitamin C</keyword>
<dbReference type="GO" id="GO:0046872">
    <property type="term" value="F:metal ion binding"/>
    <property type="evidence" value="ECO:0007669"/>
    <property type="project" value="UniProtKB-KW"/>
</dbReference>